<name>A0AAU9K1M0_9CILI</name>
<dbReference type="InterPro" id="IPR015915">
    <property type="entry name" value="Kelch-typ_b-propeller"/>
</dbReference>
<evidence type="ECO:0000256" key="1">
    <source>
        <dbReference type="ARBA" id="ARBA00022441"/>
    </source>
</evidence>
<dbReference type="SUPFAM" id="SSF117281">
    <property type="entry name" value="Kelch motif"/>
    <property type="match status" value="2"/>
</dbReference>
<evidence type="ECO:0000313" key="3">
    <source>
        <dbReference type="EMBL" id="CAG9332135.1"/>
    </source>
</evidence>
<dbReference type="Proteomes" id="UP001162131">
    <property type="component" value="Unassembled WGS sequence"/>
</dbReference>
<evidence type="ECO:0000313" key="4">
    <source>
        <dbReference type="Proteomes" id="UP001162131"/>
    </source>
</evidence>
<keyword evidence="4" id="KW-1185">Reference proteome</keyword>
<dbReference type="PANTHER" id="PTHR46093:SF18">
    <property type="entry name" value="FIBRONECTIN TYPE-III DOMAIN-CONTAINING PROTEIN"/>
    <property type="match status" value="1"/>
</dbReference>
<sequence length="308" mass="35449">MEQVPQYASSLSLIEGDHIYVIGGVKPDGSHSSLIHRYTDTWTRLMASNLDLFPQRASHCGFITNGWIYTYGGQEESKTTESKIYGSWLRINVDDLQWENYIEEGRFPSRHSASCVYSQELKMALVYGGLIPQDIVDDLLILNLENREFFLQRTTGNHPKVFMHTAVLHKRNMYVFGGIRDNGEPSAELFKLSLDSWEWQSLGKFMDEGVEMKFCGHSAGIWNDRMVVYGGFDGSSKMYNQFFVYSFEDNKWGRIHEKKTPRFCGNMIVKDNEEILLIGGYNLLTRQIPSHVDVVRMSEIGSFIEVFE</sequence>
<proteinExistence type="predicted"/>
<accession>A0AAU9K1M0</accession>
<dbReference type="Pfam" id="PF24681">
    <property type="entry name" value="Kelch_KLHDC2_KLHL20_DRC7"/>
    <property type="match status" value="1"/>
</dbReference>
<organism evidence="3 4">
    <name type="scientific">Blepharisma stoltei</name>
    <dbReference type="NCBI Taxonomy" id="1481888"/>
    <lineage>
        <taxon>Eukaryota</taxon>
        <taxon>Sar</taxon>
        <taxon>Alveolata</taxon>
        <taxon>Ciliophora</taxon>
        <taxon>Postciliodesmatophora</taxon>
        <taxon>Heterotrichea</taxon>
        <taxon>Heterotrichida</taxon>
        <taxon>Blepharismidae</taxon>
        <taxon>Blepharisma</taxon>
    </lineage>
</organism>
<dbReference type="EMBL" id="CAJZBQ010000054">
    <property type="protein sequence ID" value="CAG9332135.1"/>
    <property type="molecule type" value="Genomic_DNA"/>
</dbReference>
<keyword evidence="2" id="KW-0677">Repeat</keyword>
<keyword evidence="1" id="KW-0880">Kelch repeat</keyword>
<evidence type="ECO:0000256" key="2">
    <source>
        <dbReference type="ARBA" id="ARBA00022737"/>
    </source>
</evidence>
<dbReference type="AlphaFoldDB" id="A0AAU9K1M0"/>
<comment type="caution">
    <text evidence="3">The sequence shown here is derived from an EMBL/GenBank/DDBJ whole genome shotgun (WGS) entry which is preliminary data.</text>
</comment>
<reference evidence="3" key="1">
    <citation type="submission" date="2021-09" db="EMBL/GenBank/DDBJ databases">
        <authorList>
            <consortium name="AG Swart"/>
            <person name="Singh M."/>
            <person name="Singh A."/>
            <person name="Seah K."/>
            <person name="Emmerich C."/>
        </authorList>
    </citation>
    <scope>NUCLEOTIDE SEQUENCE</scope>
    <source>
        <strain evidence="3">ATCC30299</strain>
    </source>
</reference>
<gene>
    <name evidence="3" type="ORF">BSTOLATCC_MIC55589</name>
</gene>
<dbReference type="PANTHER" id="PTHR46093">
    <property type="entry name" value="ACYL-COA-BINDING DOMAIN-CONTAINING PROTEIN 5"/>
    <property type="match status" value="1"/>
</dbReference>
<protein>
    <submittedName>
        <fullName evidence="3">Uncharacterized protein</fullName>
    </submittedName>
</protein>
<dbReference type="Gene3D" id="2.120.10.80">
    <property type="entry name" value="Kelch-type beta propeller"/>
    <property type="match status" value="2"/>
</dbReference>